<evidence type="ECO:0000256" key="1">
    <source>
        <dbReference type="SAM" id="MobiDB-lite"/>
    </source>
</evidence>
<dbReference type="EMBL" id="JABSTU010000010">
    <property type="protein sequence ID" value="KAH8019353.1"/>
    <property type="molecule type" value="Genomic_DNA"/>
</dbReference>
<keyword evidence="3" id="KW-1185">Reference proteome</keyword>
<proteinExistence type="predicted"/>
<reference evidence="2" key="2">
    <citation type="submission" date="2021-09" db="EMBL/GenBank/DDBJ databases">
        <authorList>
            <person name="Jia N."/>
            <person name="Wang J."/>
            <person name="Shi W."/>
            <person name="Du L."/>
            <person name="Sun Y."/>
            <person name="Zhan W."/>
            <person name="Jiang J."/>
            <person name="Wang Q."/>
            <person name="Zhang B."/>
            <person name="Ji P."/>
            <person name="Sakyi L.B."/>
            <person name="Cui X."/>
            <person name="Yuan T."/>
            <person name="Jiang B."/>
            <person name="Yang W."/>
            <person name="Lam T.T.-Y."/>
            <person name="Chang Q."/>
            <person name="Ding S."/>
            <person name="Wang X."/>
            <person name="Zhu J."/>
            <person name="Ruan X."/>
            <person name="Zhao L."/>
            <person name="Wei J."/>
            <person name="Que T."/>
            <person name="Du C."/>
            <person name="Cheng J."/>
            <person name="Dai P."/>
            <person name="Han X."/>
            <person name="Huang E."/>
            <person name="Gao Y."/>
            <person name="Liu J."/>
            <person name="Shao H."/>
            <person name="Ye R."/>
            <person name="Li L."/>
            <person name="Wei W."/>
            <person name="Wang X."/>
            <person name="Wang C."/>
            <person name="Huo Q."/>
            <person name="Li W."/>
            <person name="Guo W."/>
            <person name="Chen H."/>
            <person name="Chen S."/>
            <person name="Zhou L."/>
            <person name="Zhou L."/>
            <person name="Ni X."/>
            <person name="Tian J."/>
            <person name="Zhou Y."/>
            <person name="Sheng Y."/>
            <person name="Liu T."/>
            <person name="Pan Y."/>
            <person name="Xia L."/>
            <person name="Li J."/>
            <person name="Zhao F."/>
            <person name="Cao W."/>
        </authorList>
    </citation>
    <scope>NUCLEOTIDE SEQUENCE</scope>
    <source>
        <strain evidence="2">Rmic-2018</strain>
        <tissue evidence="2">Larvae</tissue>
    </source>
</reference>
<feature type="region of interest" description="Disordered" evidence="1">
    <location>
        <begin position="1"/>
        <end position="34"/>
    </location>
</feature>
<dbReference type="AlphaFoldDB" id="A0A9J6DBL1"/>
<evidence type="ECO:0000313" key="3">
    <source>
        <dbReference type="Proteomes" id="UP000821866"/>
    </source>
</evidence>
<accession>A0A9J6DBL1</accession>
<protein>
    <submittedName>
        <fullName evidence="2">Uncharacterized protein</fullName>
    </submittedName>
</protein>
<sequence length="166" mass="18234">MCNPRNEQRNRTEEGSARVRKQSSAPALPKSRSQDVRTLIQKIAACSEPCIHIRGAAREPALRPRAIKRLHVLHLGAFPHHAARPGRRRALLRPGMCGIFSGLASGAGAPREPPFVPRSWSDGEHAYGSRNSILRSIDKSGQMRRSSGDLGGRRCSPWSSSGRRES</sequence>
<reference evidence="2" key="1">
    <citation type="journal article" date="2020" name="Cell">
        <title>Large-Scale Comparative Analyses of Tick Genomes Elucidate Their Genetic Diversity and Vector Capacities.</title>
        <authorList>
            <consortium name="Tick Genome and Microbiome Consortium (TIGMIC)"/>
            <person name="Jia N."/>
            <person name="Wang J."/>
            <person name="Shi W."/>
            <person name="Du L."/>
            <person name="Sun Y."/>
            <person name="Zhan W."/>
            <person name="Jiang J.F."/>
            <person name="Wang Q."/>
            <person name="Zhang B."/>
            <person name="Ji P."/>
            <person name="Bell-Sakyi L."/>
            <person name="Cui X.M."/>
            <person name="Yuan T.T."/>
            <person name="Jiang B.G."/>
            <person name="Yang W.F."/>
            <person name="Lam T.T."/>
            <person name="Chang Q.C."/>
            <person name="Ding S.J."/>
            <person name="Wang X.J."/>
            <person name="Zhu J.G."/>
            <person name="Ruan X.D."/>
            <person name="Zhao L."/>
            <person name="Wei J.T."/>
            <person name="Ye R.Z."/>
            <person name="Que T.C."/>
            <person name="Du C.H."/>
            <person name="Zhou Y.H."/>
            <person name="Cheng J.X."/>
            <person name="Dai P.F."/>
            <person name="Guo W.B."/>
            <person name="Han X.H."/>
            <person name="Huang E.J."/>
            <person name="Li L.F."/>
            <person name="Wei W."/>
            <person name="Gao Y.C."/>
            <person name="Liu J.Z."/>
            <person name="Shao H.Z."/>
            <person name="Wang X."/>
            <person name="Wang C.C."/>
            <person name="Yang T.C."/>
            <person name="Huo Q.B."/>
            <person name="Li W."/>
            <person name="Chen H.Y."/>
            <person name="Chen S.E."/>
            <person name="Zhou L.G."/>
            <person name="Ni X.B."/>
            <person name="Tian J.H."/>
            <person name="Sheng Y."/>
            <person name="Liu T."/>
            <person name="Pan Y.S."/>
            <person name="Xia L.Y."/>
            <person name="Li J."/>
            <person name="Zhao F."/>
            <person name="Cao W.C."/>
        </authorList>
    </citation>
    <scope>NUCLEOTIDE SEQUENCE</scope>
    <source>
        <strain evidence="2">Rmic-2018</strain>
    </source>
</reference>
<feature type="compositionally biased region" description="Basic and acidic residues" evidence="1">
    <location>
        <begin position="1"/>
        <end position="17"/>
    </location>
</feature>
<dbReference type="Proteomes" id="UP000821866">
    <property type="component" value="Chromosome 8"/>
</dbReference>
<evidence type="ECO:0000313" key="2">
    <source>
        <dbReference type="EMBL" id="KAH8019353.1"/>
    </source>
</evidence>
<organism evidence="2 3">
    <name type="scientific">Rhipicephalus microplus</name>
    <name type="common">Cattle tick</name>
    <name type="synonym">Boophilus microplus</name>
    <dbReference type="NCBI Taxonomy" id="6941"/>
    <lineage>
        <taxon>Eukaryota</taxon>
        <taxon>Metazoa</taxon>
        <taxon>Ecdysozoa</taxon>
        <taxon>Arthropoda</taxon>
        <taxon>Chelicerata</taxon>
        <taxon>Arachnida</taxon>
        <taxon>Acari</taxon>
        <taxon>Parasitiformes</taxon>
        <taxon>Ixodida</taxon>
        <taxon>Ixodoidea</taxon>
        <taxon>Ixodidae</taxon>
        <taxon>Rhipicephalinae</taxon>
        <taxon>Rhipicephalus</taxon>
        <taxon>Boophilus</taxon>
    </lineage>
</organism>
<feature type="region of interest" description="Disordered" evidence="1">
    <location>
        <begin position="131"/>
        <end position="166"/>
    </location>
</feature>
<gene>
    <name evidence="2" type="ORF">HPB51_019220</name>
</gene>
<name>A0A9J6DBL1_RHIMP</name>
<feature type="compositionally biased region" description="Polar residues" evidence="1">
    <location>
        <begin position="157"/>
        <end position="166"/>
    </location>
</feature>
<comment type="caution">
    <text evidence="2">The sequence shown here is derived from an EMBL/GenBank/DDBJ whole genome shotgun (WGS) entry which is preliminary data.</text>
</comment>